<comment type="subunit">
    <text evidence="8">Homodimer.</text>
</comment>
<dbReference type="GO" id="GO:0005829">
    <property type="term" value="C:cytosol"/>
    <property type="evidence" value="ECO:0007669"/>
    <property type="project" value="TreeGrafter"/>
</dbReference>
<dbReference type="NCBIfam" id="TIGR00018">
    <property type="entry name" value="panC"/>
    <property type="match status" value="1"/>
</dbReference>
<comment type="caution">
    <text evidence="10">The sequence shown here is derived from an EMBL/GenBank/DDBJ whole genome shotgun (WGS) entry which is preliminary data.</text>
</comment>
<dbReference type="CDD" id="cd00560">
    <property type="entry name" value="PanC"/>
    <property type="match status" value="1"/>
</dbReference>
<dbReference type="Proteomes" id="UP001209486">
    <property type="component" value="Unassembled WGS sequence"/>
</dbReference>
<evidence type="ECO:0000256" key="1">
    <source>
        <dbReference type="ARBA" id="ARBA00004990"/>
    </source>
</evidence>
<dbReference type="GO" id="GO:0005524">
    <property type="term" value="F:ATP binding"/>
    <property type="evidence" value="ECO:0007669"/>
    <property type="project" value="UniProtKB-KW"/>
</dbReference>
<organism evidence="10 11">
    <name type="scientific">Mobiluncus mulieris</name>
    <dbReference type="NCBI Taxonomy" id="2052"/>
    <lineage>
        <taxon>Bacteria</taxon>
        <taxon>Bacillati</taxon>
        <taxon>Actinomycetota</taxon>
        <taxon>Actinomycetes</taxon>
        <taxon>Actinomycetales</taxon>
        <taxon>Actinomycetaceae</taxon>
        <taxon>Mobiluncus</taxon>
    </lineage>
</organism>
<dbReference type="GO" id="GO:0004592">
    <property type="term" value="F:pantoate-beta-alanine ligase activity"/>
    <property type="evidence" value="ECO:0007669"/>
    <property type="project" value="UniProtKB-UniRule"/>
</dbReference>
<evidence type="ECO:0000256" key="7">
    <source>
        <dbReference type="ARBA" id="ARBA00048258"/>
    </source>
</evidence>
<dbReference type="PANTHER" id="PTHR21299:SF1">
    <property type="entry name" value="PANTOATE--BETA-ALANINE LIGASE"/>
    <property type="match status" value="1"/>
</dbReference>
<evidence type="ECO:0000313" key="11">
    <source>
        <dbReference type="Proteomes" id="UP000575397"/>
    </source>
</evidence>
<evidence type="ECO:0000256" key="2">
    <source>
        <dbReference type="ARBA" id="ARBA00009256"/>
    </source>
</evidence>
<dbReference type="UniPathway" id="UPA00028">
    <property type="reaction ID" value="UER00005"/>
</dbReference>
<evidence type="ECO:0000256" key="5">
    <source>
        <dbReference type="ARBA" id="ARBA00022741"/>
    </source>
</evidence>
<evidence type="ECO:0000256" key="3">
    <source>
        <dbReference type="ARBA" id="ARBA00022598"/>
    </source>
</evidence>
<reference evidence="10 11" key="2">
    <citation type="submission" date="2020-04" db="EMBL/GenBank/DDBJ databases">
        <title>Antimicrobial susceptibility and clonality of vaginal-derived multi-drug resistant Mobiluncus isolates in China.</title>
        <authorList>
            <person name="Zhang X."/>
        </authorList>
    </citation>
    <scope>NUCLEOTIDE SEQUENCE [LARGE SCALE GENOMIC DNA]</scope>
    <source>
        <strain evidence="10 11">12</strain>
    </source>
</reference>
<keyword evidence="4 8" id="KW-0566">Pantothenate biosynthesis</keyword>
<sequence length="279" mass="30589">MQILKTREELAAWRETVSGTLGLVMTMGALHEGHLELVRAAQDFADTVLVTVFVNPTQFAPGEDFETYPRDLESDAEKLRQEGVDALFAPTPEVMYPEGEAQVRFDPGPAAKILEGKTRPTHFAGVLLVVGKMFHLTRPDIACFGRKDAQQLAIVTQMVKDLDFSVQIVPVEICREEDGLAMSSRNRYLSTAERETALELSRSLQWGVENAGEYGSQALASAVHERLAAVPGIEVDYVALVDSEGYVPITQAGYHGKATLALAAKVGNTRLIDNVDLWM</sequence>
<feature type="binding site" evidence="8">
    <location>
        <position position="58"/>
    </location>
    <ligand>
        <name>beta-alanine</name>
        <dbReference type="ChEBI" id="CHEBI:57966"/>
    </ligand>
</feature>
<gene>
    <name evidence="8" type="primary">panC</name>
    <name evidence="9" type="ORF">FYZ43_06640</name>
    <name evidence="10" type="ORF">HHJ77_02030</name>
</gene>
<comment type="function">
    <text evidence="8">Catalyzes the condensation of pantoate with beta-alanine in an ATP-dependent reaction via a pantoyl-adenylate intermediate.</text>
</comment>
<comment type="miscellaneous">
    <text evidence="8">The reaction proceeds by a bi uni uni bi ping pong mechanism.</text>
</comment>
<comment type="pathway">
    <text evidence="1 8">Cofactor biosynthesis; (R)-pantothenate biosynthesis; (R)-pantothenate from (R)-pantoate and beta-alanine: step 1/1.</text>
</comment>
<dbReference type="PANTHER" id="PTHR21299">
    <property type="entry name" value="CYTIDYLATE KINASE/PANTOATE-BETA-ALANINE LIGASE"/>
    <property type="match status" value="1"/>
</dbReference>
<dbReference type="InterPro" id="IPR003721">
    <property type="entry name" value="Pantoate_ligase"/>
</dbReference>
<comment type="similarity">
    <text evidence="2 8">Belongs to the pantothenate synthetase family.</text>
</comment>
<dbReference type="InterPro" id="IPR042176">
    <property type="entry name" value="Pantoate_ligase_C"/>
</dbReference>
<feature type="binding site" evidence="8">
    <location>
        <begin position="145"/>
        <end position="148"/>
    </location>
    <ligand>
        <name>ATP</name>
        <dbReference type="ChEBI" id="CHEBI:30616"/>
    </ligand>
</feature>
<evidence type="ECO:0000313" key="10">
    <source>
        <dbReference type="EMBL" id="NMX02742.1"/>
    </source>
</evidence>
<dbReference type="GO" id="GO:0015940">
    <property type="term" value="P:pantothenate biosynthetic process"/>
    <property type="evidence" value="ECO:0007669"/>
    <property type="project" value="UniProtKB-UniRule"/>
</dbReference>
<comment type="catalytic activity">
    <reaction evidence="7 8">
        <text>(R)-pantoate + beta-alanine + ATP = (R)-pantothenate + AMP + diphosphate + H(+)</text>
        <dbReference type="Rhea" id="RHEA:10912"/>
        <dbReference type="ChEBI" id="CHEBI:15378"/>
        <dbReference type="ChEBI" id="CHEBI:15980"/>
        <dbReference type="ChEBI" id="CHEBI:29032"/>
        <dbReference type="ChEBI" id="CHEBI:30616"/>
        <dbReference type="ChEBI" id="CHEBI:33019"/>
        <dbReference type="ChEBI" id="CHEBI:57966"/>
        <dbReference type="ChEBI" id="CHEBI:456215"/>
        <dbReference type="EC" id="6.3.2.1"/>
    </reaction>
</comment>
<dbReference type="Gene3D" id="3.40.50.620">
    <property type="entry name" value="HUPs"/>
    <property type="match status" value="1"/>
</dbReference>
<comment type="subcellular location">
    <subcellularLocation>
        <location evidence="8">Cytoplasm</location>
    </subcellularLocation>
</comment>
<feature type="active site" description="Proton donor" evidence="8">
    <location>
        <position position="34"/>
    </location>
</feature>
<dbReference type="Gene3D" id="3.30.1300.10">
    <property type="entry name" value="Pantoate-beta-alanine ligase, C-terminal domain"/>
    <property type="match status" value="1"/>
</dbReference>
<feature type="binding site" evidence="8">
    <location>
        <position position="58"/>
    </location>
    <ligand>
        <name>(R)-pantoate</name>
        <dbReference type="ChEBI" id="CHEBI:15980"/>
    </ligand>
</feature>
<dbReference type="HAMAP" id="MF_00158">
    <property type="entry name" value="PanC"/>
    <property type="match status" value="1"/>
</dbReference>
<keyword evidence="5 8" id="KW-0547">Nucleotide-binding</keyword>
<dbReference type="RefSeq" id="WP_114989900.1">
    <property type="nucleotide sequence ID" value="NZ_JABCUP010000011.1"/>
</dbReference>
<dbReference type="Pfam" id="PF02569">
    <property type="entry name" value="Pantoate_ligase"/>
    <property type="match status" value="1"/>
</dbReference>
<accession>A0A378PCK4</accession>
<comment type="caution">
    <text evidence="8">Lacks conserved residue(s) required for the propagation of feature annotation.</text>
</comment>
<keyword evidence="6 8" id="KW-0067">ATP-binding</keyword>
<dbReference type="AlphaFoldDB" id="A0A378PCK4"/>
<feature type="binding site" evidence="8">
    <location>
        <begin position="182"/>
        <end position="185"/>
    </location>
    <ligand>
        <name>ATP</name>
        <dbReference type="ChEBI" id="CHEBI:30616"/>
    </ligand>
</feature>
<evidence type="ECO:0000256" key="4">
    <source>
        <dbReference type="ARBA" id="ARBA00022655"/>
    </source>
</evidence>
<dbReference type="InterPro" id="IPR014729">
    <property type="entry name" value="Rossmann-like_a/b/a_fold"/>
</dbReference>
<dbReference type="EMBL" id="VSZY01000009">
    <property type="protein sequence ID" value="MCU9969077.1"/>
    <property type="molecule type" value="Genomic_DNA"/>
</dbReference>
<dbReference type="Proteomes" id="UP000575397">
    <property type="component" value="Unassembled WGS sequence"/>
</dbReference>
<keyword evidence="3 8" id="KW-0436">Ligase</keyword>
<feature type="binding site" evidence="8">
    <location>
        <position position="151"/>
    </location>
    <ligand>
        <name>(R)-pantoate</name>
        <dbReference type="ChEBI" id="CHEBI:15980"/>
    </ligand>
</feature>
<reference evidence="9 12" key="1">
    <citation type="submission" date="2019-08" db="EMBL/GenBank/DDBJ databases">
        <title>Comparison of rpoB and gyrB Sequences from Mobiluncus Species and Development of a Multiplex PCR Method for Clinical Detection of Mobiluncus curtisii and Mobiluncus mulieris.</title>
        <authorList>
            <person name="Yang L."/>
            <person name="Shen Y."/>
            <person name="Xu G."/>
            <person name="Shu L.-B."/>
            <person name="Hu J."/>
            <person name="Zhang R."/>
            <person name="Wang Y."/>
            <person name="Zhou H.-W."/>
            <person name="Zhang X."/>
        </authorList>
    </citation>
    <scope>NUCLEOTIDE SEQUENCE [LARGE SCALE GENOMIC DNA]</scope>
    <source>
        <strain evidence="9 12">M26</strain>
    </source>
</reference>
<dbReference type="SUPFAM" id="SSF52374">
    <property type="entry name" value="Nucleotidylyl transferase"/>
    <property type="match status" value="1"/>
</dbReference>
<evidence type="ECO:0000313" key="12">
    <source>
        <dbReference type="Proteomes" id="UP001209486"/>
    </source>
</evidence>
<keyword evidence="8" id="KW-0963">Cytoplasm</keyword>
<dbReference type="EMBL" id="JABCUS010000003">
    <property type="protein sequence ID" value="NMX02742.1"/>
    <property type="molecule type" value="Genomic_DNA"/>
</dbReference>
<protein>
    <recommendedName>
        <fullName evidence="8">Pantothenate synthetase</fullName>
        <shortName evidence="8">PS</shortName>
        <ecNumber evidence="8">6.3.2.1</ecNumber>
    </recommendedName>
    <alternativeName>
        <fullName evidence="8">Pantoate--beta-alanine ligase</fullName>
    </alternativeName>
    <alternativeName>
        <fullName evidence="8">Pantoate-activating enzyme</fullName>
    </alternativeName>
</protein>
<evidence type="ECO:0000256" key="6">
    <source>
        <dbReference type="ARBA" id="ARBA00022840"/>
    </source>
</evidence>
<dbReference type="EC" id="6.3.2.1" evidence="8"/>
<evidence type="ECO:0000313" key="9">
    <source>
        <dbReference type="EMBL" id="MCU9969077.1"/>
    </source>
</evidence>
<proteinExistence type="inferred from homology"/>
<evidence type="ECO:0000256" key="8">
    <source>
        <dbReference type="HAMAP-Rule" id="MF_00158"/>
    </source>
</evidence>
<feature type="binding site" evidence="8">
    <location>
        <begin position="27"/>
        <end position="34"/>
    </location>
    <ligand>
        <name>ATP</name>
        <dbReference type="ChEBI" id="CHEBI:30616"/>
    </ligand>
</feature>
<name>A0A378PCK4_9ACTO</name>